<protein>
    <submittedName>
        <fullName evidence="3">NAD(P)-dependent dehydrogenase, short-chain alcohol dehydrogenase family</fullName>
    </submittedName>
</protein>
<dbReference type="CDD" id="cd05233">
    <property type="entry name" value="SDR_c"/>
    <property type="match status" value="1"/>
</dbReference>
<sequence length="259" mass="27404">MLLEGKSVVITGAGSGLGAAAAKAFAQEGAAIAVLDLNESAAERTAAEIIACGGKAIYQKVDVTSKTSVWAAGDTAANEFGCIDIWLNCAGISKILPFLDCTEEIWDSTLAVNLKGAFLCCQNAVTHMLQNKNGGVIINLSSQSGKKAGAQYQAYCASKFGVIGLTQSIALEFARKGIRANAICPGVVPTPMWDKQVTDYARKRNMTPEEVMPYFCKTIPLGRVCSYKNFTDMALFLASEQSEYMTGQALNLTGGSLLS</sequence>
<evidence type="ECO:0000313" key="4">
    <source>
        <dbReference type="Proteomes" id="UP000198847"/>
    </source>
</evidence>
<comment type="similarity">
    <text evidence="1">Belongs to the short-chain dehydrogenases/reductases (SDR) family.</text>
</comment>
<dbReference type="EMBL" id="FODY01000018">
    <property type="protein sequence ID" value="SEP31206.1"/>
    <property type="molecule type" value="Genomic_DNA"/>
</dbReference>
<dbReference type="PANTHER" id="PTHR42760:SF105">
    <property type="entry name" value="SORBITOL-6-PHOSPHATE 2-DEHYDROGENASE"/>
    <property type="match status" value="1"/>
</dbReference>
<proteinExistence type="inferred from homology"/>
<accession>A0A1H8WU75</accession>
<dbReference type="Gene3D" id="3.40.50.720">
    <property type="entry name" value="NAD(P)-binding Rossmann-like Domain"/>
    <property type="match status" value="1"/>
</dbReference>
<evidence type="ECO:0000256" key="2">
    <source>
        <dbReference type="ARBA" id="ARBA00023002"/>
    </source>
</evidence>
<dbReference type="PROSITE" id="PS00061">
    <property type="entry name" value="ADH_SHORT"/>
    <property type="match status" value="1"/>
</dbReference>
<dbReference type="SUPFAM" id="SSF51735">
    <property type="entry name" value="NAD(P)-binding Rossmann-fold domains"/>
    <property type="match status" value="1"/>
</dbReference>
<dbReference type="GO" id="GO:0016616">
    <property type="term" value="F:oxidoreductase activity, acting on the CH-OH group of donors, NAD or NADP as acceptor"/>
    <property type="evidence" value="ECO:0007669"/>
    <property type="project" value="TreeGrafter"/>
</dbReference>
<evidence type="ECO:0000313" key="3">
    <source>
        <dbReference type="EMBL" id="SEP31206.1"/>
    </source>
</evidence>
<gene>
    <name evidence="3" type="ORF">SAMN04490178_11819</name>
</gene>
<dbReference type="RefSeq" id="WP_091748663.1">
    <property type="nucleotide sequence ID" value="NZ_FODY01000018.1"/>
</dbReference>
<dbReference type="InterPro" id="IPR002347">
    <property type="entry name" value="SDR_fam"/>
</dbReference>
<dbReference type="GO" id="GO:0008206">
    <property type="term" value="P:bile acid metabolic process"/>
    <property type="evidence" value="ECO:0007669"/>
    <property type="project" value="UniProtKB-ARBA"/>
</dbReference>
<dbReference type="OrthoDB" id="9803333at2"/>
<dbReference type="PRINTS" id="PR00081">
    <property type="entry name" value="GDHRDH"/>
</dbReference>
<dbReference type="AlphaFoldDB" id="A0A1H8WU75"/>
<keyword evidence="2" id="KW-0560">Oxidoreductase</keyword>
<name>A0A1H8WU75_9FIRM</name>
<dbReference type="InterPro" id="IPR036291">
    <property type="entry name" value="NAD(P)-bd_dom_sf"/>
</dbReference>
<keyword evidence="4" id="KW-1185">Reference proteome</keyword>
<dbReference type="PRINTS" id="PR00080">
    <property type="entry name" value="SDRFAMILY"/>
</dbReference>
<dbReference type="Proteomes" id="UP000198847">
    <property type="component" value="Unassembled WGS sequence"/>
</dbReference>
<dbReference type="InterPro" id="IPR020904">
    <property type="entry name" value="Sc_DH/Rdtase_CS"/>
</dbReference>
<organism evidence="3 4">
    <name type="scientific">Propionispora vibrioides</name>
    <dbReference type="NCBI Taxonomy" id="112903"/>
    <lineage>
        <taxon>Bacteria</taxon>
        <taxon>Bacillati</taxon>
        <taxon>Bacillota</taxon>
        <taxon>Negativicutes</taxon>
        <taxon>Selenomonadales</taxon>
        <taxon>Sporomusaceae</taxon>
        <taxon>Propionispora</taxon>
    </lineage>
</organism>
<reference evidence="3 4" key="1">
    <citation type="submission" date="2016-10" db="EMBL/GenBank/DDBJ databases">
        <authorList>
            <person name="de Groot N.N."/>
        </authorList>
    </citation>
    <scope>NUCLEOTIDE SEQUENCE [LARGE SCALE GENOMIC DNA]</scope>
    <source>
        <strain evidence="3 4">DSM 13305</strain>
    </source>
</reference>
<dbReference type="Pfam" id="PF13561">
    <property type="entry name" value="adh_short_C2"/>
    <property type="match status" value="1"/>
</dbReference>
<dbReference type="STRING" id="112903.SAMN04490178_11819"/>
<dbReference type="PANTHER" id="PTHR42760">
    <property type="entry name" value="SHORT-CHAIN DEHYDROGENASES/REDUCTASES FAMILY MEMBER"/>
    <property type="match status" value="1"/>
</dbReference>
<evidence type="ECO:0000256" key="1">
    <source>
        <dbReference type="ARBA" id="ARBA00006484"/>
    </source>
</evidence>
<dbReference type="FunFam" id="3.40.50.720:FF:000084">
    <property type="entry name" value="Short-chain dehydrogenase reductase"/>
    <property type="match status" value="1"/>
</dbReference>